<evidence type="ECO:0000313" key="4">
    <source>
        <dbReference type="EMBL" id="KAA5173776.1"/>
    </source>
</evidence>
<organism evidence="4 5">
    <name type="scientific">Bacteroides fragilis</name>
    <dbReference type="NCBI Taxonomy" id="817"/>
    <lineage>
        <taxon>Bacteria</taxon>
        <taxon>Pseudomonadati</taxon>
        <taxon>Bacteroidota</taxon>
        <taxon>Bacteroidia</taxon>
        <taxon>Bacteroidales</taxon>
        <taxon>Bacteroidaceae</taxon>
        <taxon>Bacteroides</taxon>
    </lineage>
</organism>
<keyword evidence="2 3" id="KW-0081">Bacteriolytic enzyme</keyword>
<dbReference type="EMBL" id="VWAW01000008">
    <property type="protein sequence ID" value="KAA5173776.1"/>
    <property type="molecule type" value="Genomic_DNA"/>
</dbReference>
<evidence type="ECO:0000256" key="1">
    <source>
        <dbReference type="ARBA" id="ARBA00022529"/>
    </source>
</evidence>
<dbReference type="Pfam" id="PF00959">
    <property type="entry name" value="Phage_lysozyme"/>
    <property type="match status" value="1"/>
</dbReference>
<dbReference type="GO" id="GO:0042742">
    <property type="term" value="P:defense response to bacterium"/>
    <property type="evidence" value="ECO:0007669"/>
    <property type="project" value="UniProtKB-KW"/>
</dbReference>
<dbReference type="EC" id="3.2.1.17" evidence="3"/>
<comment type="similarity">
    <text evidence="3">Belongs to the glycosyl hydrolase 24 family.</text>
</comment>
<dbReference type="InterPro" id="IPR023347">
    <property type="entry name" value="Lysozyme_dom_sf"/>
</dbReference>
<evidence type="ECO:0000313" key="5">
    <source>
        <dbReference type="Proteomes" id="UP000436803"/>
    </source>
</evidence>
<dbReference type="SUPFAM" id="SSF53955">
    <property type="entry name" value="Lysozyme-like"/>
    <property type="match status" value="1"/>
</dbReference>
<dbReference type="InterPro" id="IPR002196">
    <property type="entry name" value="Glyco_hydro_24"/>
</dbReference>
<keyword evidence="1 3" id="KW-0929">Antimicrobial</keyword>
<dbReference type="GO" id="GO:0003796">
    <property type="term" value="F:lysozyme activity"/>
    <property type="evidence" value="ECO:0007669"/>
    <property type="project" value="UniProtKB-EC"/>
</dbReference>
<accession>A0A642KPP3</accession>
<evidence type="ECO:0000256" key="3">
    <source>
        <dbReference type="RuleBase" id="RU003788"/>
    </source>
</evidence>
<dbReference type="GO" id="GO:0031640">
    <property type="term" value="P:killing of cells of another organism"/>
    <property type="evidence" value="ECO:0007669"/>
    <property type="project" value="UniProtKB-KW"/>
</dbReference>
<dbReference type="GO" id="GO:0016998">
    <property type="term" value="P:cell wall macromolecule catabolic process"/>
    <property type="evidence" value="ECO:0007669"/>
    <property type="project" value="InterPro"/>
</dbReference>
<protein>
    <recommendedName>
        <fullName evidence="3">Lysozyme</fullName>
        <ecNumber evidence="3">3.2.1.17</ecNumber>
    </recommendedName>
</protein>
<keyword evidence="3" id="KW-0326">Glycosidase</keyword>
<sequence length="149" mass="17620">MRIWFIATWLFFSLHSNSTNLFEDAVQLIKKYEGWHHARDQPYVGYGHRLLPTDNFGSDISESFADSLLRSDLKKKCVVFRHFGADSLLLGVLAFNIGENRVLRSKLVKKLEVGDRKIKEEYLSFRMYKGKVVRSLERRRKEEYDLLFK</sequence>
<dbReference type="InterPro" id="IPR023346">
    <property type="entry name" value="Lysozyme-like_dom_sf"/>
</dbReference>
<comment type="catalytic activity">
    <reaction evidence="3">
        <text>Hydrolysis of (1-&gt;4)-beta-linkages between N-acetylmuramic acid and N-acetyl-D-glucosamine residues in a peptidoglycan and between N-acetyl-D-glucosamine residues in chitodextrins.</text>
        <dbReference type="EC" id="3.2.1.17"/>
    </reaction>
</comment>
<keyword evidence="3" id="KW-0378">Hydrolase</keyword>
<proteinExistence type="inferred from homology"/>
<name>A0A642KPP3_BACFG</name>
<evidence type="ECO:0000256" key="2">
    <source>
        <dbReference type="ARBA" id="ARBA00022638"/>
    </source>
</evidence>
<dbReference type="Gene3D" id="1.10.530.40">
    <property type="match status" value="1"/>
</dbReference>
<comment type="caution">
    <text evidence="4">The sequence shown here is derived from an EMBL/GenBank/DDBJ whole genome shotgun (WGS) entry which is preliminary data.</text>
</comment>
<dbReference type="GO" id="GO:0009253">
    <property type="term" value="P:peptidoglycan catabolic process"/>
    <property type="evidence" value="ECO:0007669"/>
    <property type="project" value="InterPro"/>
</dbReference>
<dbReference type="Proteomes" id="UP000436803">
    <property type="component" value="Unassembled WGS sequence"/>
</dbReference>
<reference evidence="4 5" key="1">
    <citation type="journal article" date="2019" name="Nat. Med.">
        <title>A library of human gut bacterial isolates paired with longitudinal multiomics data enables mechanistic microbiome research.</title>
        <authorList>
            <person name="Poyet M."/>
            <person name="Groussin M."/>
            <person name="Gibbons S.M."/>
            <person name="Avila-Pacheco J."/>
            <person name="Jiang X."/>
            <person name="Kearney S.M."/>
            <person name="Perrotta A.R."/>
            <person name="Berdy B."/>
            <person name="Zhao S."/>
            <person name="Lieberman T.D."/>
            <person name="Swanson P.K."/>
            <person name="Smith M."/>
            <person name="Roesemann S."/>
            <person name="Alexander J.E."/>
            <person name="Rich S.A."/>
            <person name="Livny J."/>
            <person name="Vlamakis H."/>
            <person name="Clish C."/>
            <person name="Bullock K."/>
            <person name="Deik A."/>
            <person name="Scott J."/>
            <person name="Pierce K.A."/>
            <person name="Xavier R.J."/>
            <person name="Alm E.J."/>
        </authorList>
    </citation>
    <scope>NUCLEOTIDE SEQUENCE [LARGE SCALE GENOMIC DNA]</scope>
    <source>
        <strain evidence="4 5">BIOML-A7</strain>
    </source>
</reference>
<gene>
    <name evidence="4" type="ORF">F2Z29_11275</name>
</gene>
<dbReference type="AlphaFoldDB" id="A0A642KPP3"/>